<proteinExistence type="predicted"/>
<organism evidence="1 2">
    <name type="scientific">Culex pipiens pipiens</name>
    <name type="common">Northern house mosquito</name>
    <dbReference type="NCBI Taxonomy" id="38569"/>
    <lineage>
        <taxon>Eukaryota</taxon>
        <taxon>Metazoa</taxon>
        <taxon>Ecdysozoa</taxon>
        <taxon>Arthropoda</taxon>
        <taxon>Hexapoda</taxon>
        <taxon>Insecta</taxon>
        <taxon>Pterygota</taxon>
        <taxon>Neoptera</taxon>
        <taxon>Endopterygota</taxon>
        <taxon>Diptera</taxon>
        <taxon>Nematocera</taxon>
        <taxon>Culicoidea</taxon>
        <taxon>Culicidae</taxon>
        <taxon>Culicinae</taxon>
        <taxon>Culicini</taxon>
        <taxon>Culex</taxon>
        <taxon>Culex</taxon>
    </lineage>
</organism>
<sequence length="76" mass="9036">MFSSNPGSIRHLHSDPRRDPDRVTFLAITFHQEKVILRGASKYLQNHNQNYIGELESRRRSWIFVRLGSLRSSIRW</sequence>
<dbReference type="Proteomes" id="UP001562425">
    <property type="component" value="Unassembled WGS sequence"/>
</dbReference>
<dbReference type="AlphaFoldDB" id="A0ABD1CMW8"/>
<accession>A0ABD1CMW8</accession>
<name>A0ABD1CMW8_CULPP</name>
<reference evidence="1 2" key="1">
    <citation type="submission" date="2024-05" db="EMBL/GenBank/DDBJ databases">
        <title>Culex pipiens pipiens assembly and annotation.</title>
        <authorList>
            <person name="Alout H."/>
            <person name="Durand T."/>
        </authorList>
    </citation>
    <scope>NUCLEOTIDE SEQUENCE [LARGE SCALE GENOMIC DNA]</scope>
    <source>
        <strain evidence="1">HA-2024</strain>
        <tissue evidence="1">Whole body</tissue>
    </source>
</reference>
<keyword evidence="2" id="KW-1185">Reference proteome</keyword>
<comment type="caution">
    <text evidence="1">The sequence shown here is derived from an EMBL/GenBank/DDBJ whole genome shotgun (WGS) entry which is preliminary data.</text>
</comment>
<protein>
    <submittedName>
        <fullName evidence="1">Uncharacterized protein</fullName>
    </submittedName>
</protein>
<gene>
    <name evidence="1" type="ORF">pipiens_016043</name>
</gene>
<evidence type="ECO:0000313" key="2">
    <source>
        <dbReference type="Proteomes" id="UP001562425"/>
    </source>
</evidence>
<dbReference type="EMBL" id="JBEHCU010010766">
    <property type="protein sequence ID" value="KAL1377752.1"/>
    <property type="molecule type" value="Genomic_DNA"/>
</dbReference>
<evidence type="ECO:0000313" key="1">
    <source>
        <dbReference type="EMBL" id="KAL1377752.1"/>
    </source>
</evidence>